<dbReference type="GO" id="GO:0016020">
    <property type="term" value="C:membrane"/>
    <property type="evidence" value="ECO:0007669"/>
    <property type="project" value="UniProtKB-SubCell"/>
</dbReference>
<evidence type="ECO:0000256" key="5">
    <source>
        <dbReference type="SAM" id="Phobius"/>
    </source>
</evidence>
<keyword evidence="3 5" id="KW-1133">Transmembrane helix</keyword>
<protein>
    <submittedName>
        <fullName evidence="7">O-antigen ligase</fullName>
    </submittedName>
</protein>
<dbReference type="InterPro" id="IPR011009">
    <property type="entry name" value="Kinase-like_dom_sf"/>
</dbReference>
<dbReference type="Gene3D" id="1.10.510.10">
    <property type="entry name" value="Transferase(Phosphotransferase) domain 1"/>
    <property type="match status" value="1"/>
</dbReference>
<sequence length="637" mass="72037">MVGFLSLEWLYCMHSKRLTYGSNRVFDFLVLWILPIGLLLLLSSLFFVSNRNVLHRIVYVLFTVPTLLMFLQRPRELRELLREPLAIAFLAFAGWAMTSLLWSVEPTLDSDLLKRPLNTFLLFGGCALLLHYRAELFKPIFFGAAVIALVVCLCNLVAFVKGFQPGMRMIGGRGALDNPLLSSHLFGFFCVYWLYICMTTKRFQVLWLSVPAMMIMAAALLATGSRTPLVAMALAVLWLSFLSRNRRAALLITSLVIALVGLLILYPEAITERGSSFRFEIWSLALQRIAEHPWIGHSYNSELYLTLSDGYQLYEPHSFALGVLYYVGIIGFIPWAFMLGWGLYKGLKQRAQPLFILASTLLAYGIGAGLTEGGGILSRPKEHWFLLWIPLALLAGLSIAQRRRSLLDTPVKTLTPQAFDQLCCNAHVIEADGLGPKVLRLEDGSFLKLFRARRWYTSGWFNPYSERFASNAAQLRALGIVAPTILDLYSLRDGSTAVRYQPLPGLTVRQTLQSLDSSLRGALVERLGRYIALLHERGVYFRSLHLGNVLFMEDGEFGLIDVADMRLYPSALRNALRQRNLKHMQRYSQDRNWLFESHFEQLMQGYAAVASAQATLKIREKAQTLRPTEQDTSPASR</sequence>
<evidence type="ECO:0000256" key="3">
    <source>
        <dbReference type="ARBA" id="ARBA00022989"/>
    </source>
</evidence>
<feature type="transmembrane region" description="Helical" evidence="5">
    <location>
        <begin position="228"/>
        <end position="243"/>
    </location>
</feature>
<feature type="transmembrane region" description="Helical" evidence="5">
    <location>
        <begin position="180"/>
        <end position="198"/>
    </location>
</feature>
<feature type="transmembrane region" description="Helical" evidence="5">
    <location>
        <begin position="139"/>
        <end position="160"/>
    </location>
</feature>
<evidence type="ECO:0000313" key="7">
    <source>
        <dbReference type="EMBL" id="SEE52672.1"/>
    </source>
</evidence>
<evidence type="ECO:0000256" key="4">
    <source>
        <dbReference type="ARBA" id="ARBA00023136"/>
    </source>
</evidence>
<reference evidence="7 8" key="1">
    <citation type="submission" date="2016-10" db="EMBL/GenBank/DDBJ databases">
        <authorList>
            <person name="de Groot N.N."/>
        </authorList>
    </citation>
    <scope>NUCLEOTIDE SEQUENCE [LARGE SCALE GENOMIC DNA]</scope>
    <source>
        <strain evidence="7 8">BS3265</strain>
    </source>
</reference>
<proteinExistence type="predicted"/>
<dbReference type="InterPro" id="IPR007016">
    <property type="entry name" value="O-antigen_ligase-rel_domated"/>
</dbReference>
<accession>A0A1H5JJK9</accession>
<dbReference type="GO" id="GO:0016874">
    <property type="term" value="F:ligase activity"/>
    <property type="evidence" value="ECO:0007669"/>
    <property type="project" value="UniProtKB-KW"/>
</dbReference>
<feature type="domain" description="O-antigen ligase-related" evidence="6">
    <location>
        <begin position="212"/>
        <end position="335"/>
    </location>
</feature>
<organism evidence="7 8">
    <name type="scientific">Pseudomonas palleroniana</name>
    <dbReference type="NCBI Taxonomy" id="191390"/>
    <lineage>
        <taxon>Bacteria</taxon>
        <taxon>Pseudomonadati</taxon>
        <taxon>Pseudomonadota</taxon>
        <taxon>Gammaproteobacteria</taxon>
        <taxon>Pseudomonadales</taxon>
        <taxon>Pseudomonadaceae</taxon>
        <taxon>Pseudomonas</taxon>
    </lineage>
</organism>
<dbReference type="PANTHER" id="PTHR37422">
    <property type="entry name" value="TEICHURONIC ACID BIOSYNTHESIS PROTEIN TUAE"/>
    <property type="match status" value="1"/>
</dbReference>
<feature type="transmembrane region" description="Helical" evidence="5">
    <location>
        <begin position="351"/>
        <end position="371"/>
    </location>
</feature>
<feature type="transmembrane region" description="Helical" evidence="5">
    <location>
        <begin position="323"/>
        <end position="344"/>
    </location>
</feature>
<dbReference type="Pfam" id="PF06293">
    <property type="entry name" value="Kdo"/>
    <property type="match status" value="1"/>
</dbReference>
<name>A0A1H5JJK9_9PSED</name>
<feature type="transmembrane region" description="Helical" evidence="5">
    <location>
        <begin position="248"/>
        <end position="266"/>
    </location>
</feature>
<comment type="subcellular location">
    <subcellularLocation>
        <location evidence="1">Membrane</location>
        <topology evidence="1">Multi-pass membrane protein</topology>
    </subcellularLocation>
</comment>
<dbReference type="Proteomes" id="UP000199129">
    <property type="component" value="Unassembled WGS sequence"/>
</dbReference>
<evidence type="ECO:0000313" key="8">
    <source>
        <dbReference type="Proteomes" id="UP000199129"/>
    </source>
</evidence>
<evidence type="ECO:0000259" key="6">
    <source>
        <dbReference type="Pfam" id="PF04932"/>
    </source>
</evidence>
<dbReference type="Pfam" id="PF04932">
    <property type="entry name" value="Wzy_C"/>
    <property type="match status" value="1"/>
</dbReference>
<keyword evidence="7" id="KW-0436">Ligase</keyword>
<dbReference type="AlphaFoldDB" id="A0A1H5JJK9"/>
<evidence type="ECO:0000256" key="2">
    <source>
        <dbReference type="ARBA" id="ARBA00022692"/>
    </source>
</evidence>
<feature type="transmembrane region" description="Helical" evidence="5">
    <location>
        <begin position="84"/>
        <end position="104"/>
    </location>
</feature>
<feature type="transmembrane region" description="Helical" evidence="5">
    <location>
        <begin position="25"/>
        <end position="47"/>
    </location>
</feature>
<dbReference type="InterPro" id="IPR051533">
    <property type="entry name" value="WaaL-like"/>
</dbReference>
<gene>
    <name evidence="7" type="ORF">SAMN04490198_1747</name>
</gene>
<dbReference type="SUPFAM" id="SSF56112">
    <property type="entry name" value="Protein kinase-like (PK-like)"/>
    <property type="match status" value="1"/>
</dbReference>
<feature type="transmembrane region" description="Helical" evidence="5">
    <location>
        <begin position="116"/>
        <end position="132"/>
    </location>
</feature>
<keyword evidence="2 5" id="KW-0812">Transmembrane</keyword>
<keyword evidence="4 5" id="KW-0472">Membrane</keyword>
<feature type="transmembrane region" description="Helical" evidence="5">
    <location>
        <begin position="53"/>
        <end position="72"/>
    </location>
</feature>
<evidence type="ECO:0000256" key="1">
    <source>
        <dbReference type="ARBA" id="ARBA00004141"/>
    </source>
</evidence>
<dbReference type="EMBL" id="FNUA01000002">
    <property type="protein sequence ID" value="SEE52672.1"/>
    <property type="molecule type" value="Genomic_DNA"/>
</dbReference>
<dbReference type="PANTHER" id="PTHR37422:SF13">
    <property type="entry name" value="LIPOPOLYSACCHARIDE BIOSYNTHESIS PROTEIN PA4999-RELATED"/>
    <property type="match status" value="1"/>
</dbReference>